<dbReference type="InterPro" id="IPR011639">
    <property type="entry name" value="MethylTrfase_TaqI-like_dom"/>
</dbReference>
<dbReference type="AlphaFoldDB" id="A0A921G3T7"/>
<keyword evidence="3" id="KW-0808">Transferase</keyword>
<keyword evidence="6" id="KW-0238">DNA-binding</keyword>
<evidence type="ECO:0000313" key="10">
    <source>
        <dbReference type="Proteomes" id="UP000698173"/>
    </source>
</evidence>
<comment type="catalytic activity">
    <reaction evidence="7">
        <text>a 2'-deoxyadenosine in DNA + S-adenosyl-L-methionine = an N(6)-methyl-2'-deoxyadenosine in DNA + S-adenosyl-L-homocysteine + H(+)</text>
        <dbReference type="Rhea" id="RHEA:15197"/>
        <dbReference type="Rhea" id="RHEA-COMP:12418"/>
        <dbReference type="Rhea" id="RHEA-COMP:12419"/>
        <dbReference type="ChEBI" id="CHEBI:15378"/>
        <dbReference type="ChEBI" id="CHEBI:57856"/>
        <dbReference type="ChEBI" id="CHEBI:59789"/>
        <dbReference type="ChEBI" id="CHEBI:90615"/>
        <dbReference type="ChEBI" id="CHEBI:90616"/>
        <dbReference type="EC" id="2.1.1.72"/>
    </reaction>
</comment>
<dbReference type="PANTHER" id="PTHR33841">
    <property type="entry name" value="DNA METHYLTRANSFERASE YEEA-RELATED"/>
    <property type="match status" value="1"/>
</dbReference>
<evidence type="ECO:0000256" key="4">
    <source>
        <dbReference type="ARBA" id="ARBA00022691"/>
    </source>
</evidence>
<dbReference type="GO" id="GO:0003677">
    <property type="term" value="F:DNA binding"/>
    <property type="evidence" value="ECO:0007669"/>
    <property type="project" value="UniProtKB-KW"/>
</dbReference>
<keyword evidence="4" id="KW-0949">S-adenosyl-L-methionine</keyword>
<dbReference type="Proteomes" id="UP000698173">
    <property type="component" value="Unassembled WGS sequence"/>
</dbReference>
<evidence type="ECO:0000256" key="6">
    <source>
        <dbReference type="ARBA" id="ARBA00023125"/>
    </source>
</evidence>
<dbReference type="InterPro" id="IPR050953">
    <property type="entry name" value="N4_N6_ade-DNA_methylase"/>
</dbReference>
<evidence type="ECO:0000256" key="7">
    <source>
        <dbReference type="ARBA" id="ARBA00047942"/>
    </source>
</evidence>
<dbReference type="GO" id="GO:0032259">
    <property type="term" value="P:methylation"/>
    <property type="evidence" value="ECO:0007669"/>
    <property type="project" value="UniProtKB-KW"/>
</dbReference>
<evidence type="ECO:0000256" key="5">
    <source>
        <dbReference type="ARBA" id="ARBA00022747"/>
    </source>
</evidence>
<dbReference type="PANTHER" id="PTHR33841:SF6">
    <property type="entry name" value="TYPE II METHYLTRANSFERASE M.HINDII"/>
    <property type="match status" value="1"/>
</dbReference>
<reference evidence="9" key="2">
    <citation type="submission" date="2021-09" db="EMBL/GenBank/DDBJ databases">
        <authorList>
            <person name="Gilroy R."/>
        </authorList>
    </citation>
    <scope>NUCLEOTIDE SEQUENCE</scope>
    <source>
        <strain evidence="9">CHK171-7178</strain>
    </source>
</reference>
<evidence type="ECO:0000256" key="1">
    <source>
        <dbReference type="ARBA" id="ARBA00011900"/>
    </source>
</evidence>
<keyword evidence="5" id="KW-0680">Restriction system</keyword>
<evidence type="ECO:0000259" key="8">
    <source>
        <dbReference type="Pfam" id="PF07669"/>
    </source>
</evidence>
<dbReference type="SUPFAM" id="SSF53335">
    <property type="entry name" value="S-adenosyl-L-methionine-dependent methyltransferases"/>
    <property type="match status" value="1"/>
</dbReference>
<evidence type="ECO:0000313" key="9">
    <source>
        <dbReference type="EMBL" id="HJF33091.1"/>
    </source>
</evidence>
<proteinExistence type="predicted"/>
<comment type="caution">
    <text evidence="9">The sequence shown here is derived from an EMBL/GenBank/DDBJ whole genome shotgun (WGS) entry which is preliminary data.</text>
</comment>
<dbReference type="EC" id="2.1.1.72" evidence="1"/>
<feature type="domain" description="Type II methyltransferase M.TaqI-like" evidence="8">
    <location>
        <begin position="95"/>
        <end position="232"/>
    </location>
</feature>
<protein>
    <recommendedName>
        <fullName evidence="1">site-specific DNA-methyltransferase (adenine-specific)</fullName>
        <ecNumber evidence="1">2.1.1.72</ecNumber>
    </recommendedName>
</protein>
<dbReference type="InterPro" id="IPR029063">
    <property type="entry name" value="SAM-dependent_MTases_sf"/>
</dbReference>
<dbReference type="CDD" id="cd02440">
    <property type="entry name" value="AdoMet_MTases"/>
    <property type="match status" value="1"/>
</dbReference>
<dbReference type="EMBL" id="DYWT01000241">
    <property type="protein sequence ID" value="HJF33091.1"/>
    <property type="molecule type" value="Genomic_DNA"/>
</dbReference>
<gene>
    <name evidence="9" type="ORF">K8V56_15125</name>
</gene>
<dbReference type="PRINTS" id="PR00507">
    <property type="entry name" value="N12N6MTFRASE"/>
</dbReference>
<name>A0A921G3T7_SPOPS</name>
<evidence type="ECO:0000256" key="2">
    <source>
        <dbReference type="ARBA" id="ARBA00022603"/>
    </source>
</evidence>
<dbReference type="Gene3D" id="3.40.50.150">
    <property type="entry name" value="Vaccinia Virus protein VP39"/>
    <property type="match status" value="1"/>
</dbReference>
<dbReference type="InterPro" id="IPR002052">
    <property type="entry name" value="DNA_methylase_N6_adenine_CS"/>
</dbReference>
<reference evidence="9" key="1">
    <citation type="journal article" date="2021" name="PeerJ">
        <title>Extensive microbial diversity within the chicken gut microbiome revealed by metagenomics and culture.</title>
        <authorList>
            <person name="Gilroy R."/>
            <person name="Ravi A."/>
            <person name="Getino M."/>
            <person name="Pursley I."/>
            <person name="Horton D.L."/>
            <person name="Alikhan N.F."/>
            <person name="Baker D."/>
            <person name="Gharbi K."/>
            <person name="Hall N."/>
            <person name="Watson M."/>
            <person name="Adriaenssens E.M."/>
            <person name="Foster-Nyarko E."/>
            <person name="Jarju S."/>
            <person name="Secka A."/>
            <person name="Antonio M."/>
            <person name="Oren A."/>
            <person name="Chaudhuri R.R."/>
            <person name="La Ragione R."/>
            <person name="Hildebrand F."/>
            <person name="Pallen M.J."/>
        </authorList>
    </citation>
    <scope>NUCLEOTIDE SEQUENCE</scope>
    <source>
        <strain evidence="9">CHK171-7178</strain>
    </source>
</reference>
<evidence type="ECO:0000256" key="3">
    <source>
        <dbReference type="ARBA" id="ARBA00022679"/>
    </source>
</evidence>
<keyword evidence="2 9" id="KW-0489">Methyltransferase</keyword>
<dbReference type="Pfam" id="PF07669">
    <property type="entry name" value="Eco57I"/>
    <property type="match status" value="1"/>
</dbReference>
<feature type="non-terminal residue" evidence="9">
    <location>
        <position position="416"/>
    </location>
</feature>
<dbReference type="GO" id="GO:0009007">
    <property type="term" value="F:site-specific DNA-methyltransferase (adenine-specific) activity"/>
    <property type="evidence" value="ECO:0007669"/>
    <property type="project" value="UniProtKB-EC"/>
</dbReference>
<organism evidence="9 10">
    <name type="scientific">Sporosarcina psychrophila</name>
    <name type="common">Bacillus psychrophilus</name>
    <dbReference type="NCBI Taxonomy" id="1476"/>
    <lineage>
        <taxon>Bacteria</taxon>
        <taxon>Bacillati</taxon>
        <taxon>Bacillota</taxon>
        <taxon>Bacilli</taxon>
        <taxon>Bacillales</taxon>
        <taxon>Caryophanaceae</taxon>
        <taxon>Sporosarcina</taxon>
    </lineage>
</organism>
<dbReference type="GO" id="GO:0009307">
    <property type="term" value="P:DNA restriction-modification system"/>
    <property type="evidence" value="ECO:0007669"/>
    <property type="project" value="UniProtKB-KW"/>
</dbReference>
<dbReference type="PROSITE" id="PS00092">
    <property type="entry name" value="N6_MTASE"/>
    <property type="match status" value="1"/>
</dbReference>
<sequence>MITIQKRLGQYYTKPKIVNAMLDMIGYRTDEELHTKRMLEPSTGDGAFLSFAISRLIESVKGKMDLEKLNRDEDFLENLLKDSFRAIEVNPQTYEALKIEICEHIQSEGINENIARKLSEHWIVNEDFLSWNLNLEESFDFIIGNPPYIRIENIDPQVLETYRERFETLFDRADIYIAFMEHGLNMLTNKGILSYICTDRFAKNNYGKKIRAHISNSFRVKYFIDLNQTQPFLSDVSAYPCIFGIDRKHGEASMCIYTDSIAEEEIKEIIASVISNKETKIVDSHLKEEWFKDDDPWILDIAVLPILEKLQFLYPSIKQAPLGVQCKVGVATGLNRVFLISNKIVEKFKLEKELLIPIITKDHIKTGKINWDGKYLINTFDENNQAVNINEFPNIKSYLNLHKESLANRAFVRKNK</sequence>
<accession>A0A921G3T7</accession>